<evidence type="ECO:0000313" key="7">
    <source>
        <dbReference type="Proteomes" id="UP000525686"/>
    </source>
</evidence>
<evidence type="ECO:0000313" key="6">
    <source>
        <dbReference type="Proteomes" id="UP000517765"/>
    </source>
</evidence>
<evidence type="ECO:0000313" key="5">
    <source>
        <dbReference type="Proteomes" id="UP000320857"/>
    </source>
</evidence>
<dbReference type="OrthoDB" id="4328863at2"/>
<evidence type="ECO:0000313" key="3">
    <source>
        <dbReference type="EMBL" id="MBB1259090.1"/>
    </source>
</evidence>
<dbReference type="RefSeq" id="WP_143650660.1">
    <property type="nucleotide sequence ID" value="NZ_JABJWZ010000039.1"/>
</dbReference>
<evidence type="ECO:0000256" key="1">
    <source>
        <dbReference type="SAM" id="MobiDB-lite"/>
    </source>
</evidence>
<keyword evidence="5" id="KW-1185">Reference proteome</keyword>
<name>A0A5P0YWJ8_9ACTN</name>
<proteinExistence type="predicted"/>
<reference evidence="4 5" key="1">
    <citation type="submission" date="2019-10" db="EMBL/GenBank/DDBJ databases">
        <title>Streptomyces sp. nov., a novel actinobacterium isolated from alkaline environment.</title>
        <authorList>
            <person name="Golinska P."/>
        </authorList>
    </citation>
    <scope>NUCLEOTIDE SEQUENCE [LARGE SCALE GENOMIC DNA]</scope>
    <source>
        <strain evidence="4 5">OF1</strain>
    </source>
</reference>
<evidence type="ECO:0000313" key="2">
    <source>
        <dbReference type="EMBL" id="MBB1253110.1"/>
    </source>
</evidence>
<dbReference type="AlphaFoldDB" id="A0A5P0YWJ8"/>
<feature type="region of interest" description="Disordered" evidence="1">
    <location>
        <begin position="46"/>
        <end position="66"/>
    </location>
</feature>
<comment type="caution">
    <text evidence="4">The sequence shown here is derived from an EMBL/GenBank/DDBJ whole genome shotgun (WGS) entry which is preliminary data.</text>
</comment>
<accession>A0A5P0YWJ8</accession>
<dbReference type="EMBL" id="VJYK02000327">
    <property type="protein sequence ID" value="MQS04656.1"/>
    <property type="molecule type" value="Genomic_DNA"/>
</dbReference>
<reference evidence="2" key="3">
    <citation type="journal article" name="Syst. Appl. Microbiol.">
        <title>Streptomyces alkaliterrae sp. nov., isolated from an alkaline soil, and emended descriptions of Streptomyces alkaliphilus, Streptomyces calidiresistens and Streptomyces durbertensis.</title>
        <authorList>
            <person name="Swiecimska M."/>
            <person name="Golinska P."/>
            <person name="Nouioui I."/>
            <person name="Wypij M."/>
            <person name="Rai M."/>
            <person name="Sangal V."/>
            <person name="Goodfellow M."/>
        </authorList>
    </citation>
    <scope>NUCLEOTIDE SEQUENCE</scope>
    <source>
        <strain evidence="2">OF3</strain>
        <strain evidence="3">OF8</strain>
    </source>
</reference>
<dbReference type="EMBL" id="JABJXA010000042">
    <property type="protein sequence ID" value="MBB1259090.1"/>
    <property type="molecule type" value="Genomic_DNA"/>
</dbReference>
<protein>
    <submittedName>
        <fullName evidence="4">Uncharacterized protein</fullName>
    </submittedName>
</protein>
<sequence>MIAYHCHFCQRAEPTVRTVRAIEQGSGPGGAQRACTGCVSLGEGEFDRPAGPAAPPLAAPAREVGR</sequence>
<reference evidence="6 7" key="2">
    <citation type="submission" date="2020-05" db="EMBL/GenBank/DDBJ databases">
        <title>Classification of alakaliphilic streptomycetes isolated from an alkaline soil next to Lonar Crater, India and a proposal for the recognition of Streptomyces alkaliterrae sp. nov.</title>
        <authorList>
            <person name="Golinska P."/>
        </authorList>
    </citation>
    <scope>NUCLEOTIDE SEQUENCE [LARGE SCALE GENOMIC DNA]</scope>
    <source>
        <strain evidence="7">OF3</strain>
        <strain evidence="6">OF8</strain>
    </source>
</reference>
<dbReference type="Proteomes" id="UP000320857">
    <property type="component" value="Unassembled WGS sequence"/>
</dbReference>
<dbReference type="EMBL" id="JABJWZ010000039">
    <property type="protein sequence ID" value="MBB1253110.1"/>
    <property type="molecule type" value="Genomic_DNA"/>
</dbReference>
<organism evidence="4 5">
    <name type="scientific">Streptomyces alkaliterrae</name>
    <dbReference type="NCBI Taxonomy" id="2213162"/>
    <lineage>
        <taxon>Bacteria</taxon>
        <taxon>Bacillati</taxon>
        <taxon>Actinomycetota</taxon>
        <taxon>Actinomycetes</taxon>
        <taxon>Kitasatosporales</taxon>
        <taxon>Streptomycetaceae</taxon>
        <taxon>Streptomyces</taxon>
    </lineage>
</organism>
<dbReference type="Proteomes" id="UP000525686">
    <property type="component" value="Unassembled WGS sequence"/>
</dbReference>
<dbReference type="Proteomes" id="UP000517765">
    <property type="component" value="Unassembled WGS sequence"/>
</dbReference>
<gene>
    <name evidence="4" type="ORF">FNX44_022850</name>
    <name evidence="2" type="ORF">H3146_06960</name>
    <name evidence="3" type="ORF">H3147_09605</name>
</gene>
<evidence type="ECO:0000313" key="4">
    <source>
        <dbReference type="EMBL" id="MQS04656.1"/>
    </source>
</evidence>